<reference evidence="7" key="1">
    <citation type="submission" date="2016-06" db="UniProtKB">
        <authorList>
            <consortium name="WormBaseParasite"/>
        </authorList>
    </citation>
    <scope>IDENTIFICATION</scope>
</reference>
<keyword evidence="6" id="KW-1185">Reference proteome</keyword>
<dbReference type="PANTHER" id="PTHR45632:SF3">
    <property type="entry name" value="KELCH-LIKE PROTEIN 32"/>
    <property type="match status" value="1"/>
</dbReference>
<protein>
    <submittedName>
        <fullName evidence="7">BTB domain-containing protein</fullName>
    </submittedName>
</protein>
<accession>A0A183AIF8</accession>
<dbReference type="PANTHER" id="PTHR45632">
    <property type="entry name" value="LD33804P"/>
    <property type="match status" value="1"/>
</dbReference>
<proteinExistence type="predicted"/>
<dbReference type="EMBL" id="UZAN01043772">
    <property type="protein sequence ID" value="VDP79221.1"/>
    <property type="molecule type" value="Genomic_DNA"/>
</dbReference>
<keyword evidence="1" id="KW-0880">Kelch repeat</keyword>
<evidence type="ECO:0000259" key="4">
    <source>
        <dbReference type="PROSITE" id="PS50097"/>
    </source>
</evidence>
<feature type="compositionally biased region" description="Polar residues" evidence="3">
    <location>
        <begin position="35"/>
        <end position="58"/>
    </location>
</feature>
<feature type="domain" description="BTB" evidence="4">
    <location>
        <begin position="262"/>
        <end position="323"/>
    </location>
</feature>
<dbReference type="InterPro" id="IPR000210">
    <property type="entry name" value="BTB/POZ_dom"/>
</dbReference>
<dbReference type="InterPro" id="IPR011333">
    <property type="entry name" value="SKP1/BTB/POZ_sf"/>
</dbReference>
<dbReference type="AlphaFoldDB" id="A0A183AIF8"/>
<feature type="compositionally biased region" description="Polar residues" evidence="3">
    <location>
        <begin position="95"/>
        <end position="122"/>
    </location>
</feature>
<dbReference type="Pfam" id="PF00651">
    <property type="entry name" value="BTB"/>
    <property type="match status" value="1"/>
</dbReference>
<feature type="region of interest" description="Disordered" evidence="3">
    <location>
        <begin position="95"/>
        <end position="244"/>
    </location>
</feature>
<dbReference type="WBParaSite" id="ECPE_0000675601-mRNA-1">
    <property type="protein sequence ID" value="ECPE_0000675601-mRNA-1"/>
    <property type="gene ID" value="ECPE_0000675601"/>
</dbReference>
<keyword evidence="2" id="KW-0677">Repeat</keyword>
<evidence type="ECO:0000313" key="5">
    <source>
        <dbReference type="EMBL" id="VDP79221.1"/>
    </source>
</evidence>
<evidence type="ECO:0000256" key="3">
    <source>
        <dbReference type="SAM" id="MobiDB-lite"/>
    </source>
</evidence>
<feature type="region of interest" description="Disordered" evidence="3">
    <location>
        <begin position="1"/>
        <end position="78"/>
    </location>
</feature>
<dbReference type="Proteomes" id="UP000272942">
    <property type="component" value="Unassembled WGS sequence"/>
</dbReference>
<feature type="compositionally biased region" description="Low complexity" evidence="3">
    <location>
        <begin position="206"/>
        <end position="220"/>
    </location>
</feature>
<dbReference type="Gene3D" id="3.30.710.10">
    <property type="entry name" value="Potassium Channel Kv1.1, Chain A"/>
    <property type="match status" value="1"/>
</dbReference>
<gene>
    <name evidence="5" type="ORF">ECPE_LOCUS6743</name>
</gene>
<dbReference type="SUPFAM" id="SSF54695">
    <property type="entry name" value="POZ domain"/>
    <property type="match status" value="1"/>
</dbReference>
<organism evidence="7">
    <name type="scientific">Echinostoma caproni</name>
    <dbReference type="NCBI Taxonomy" id="27848"/>
    <lineage>
        <taxon>Eukaryota</taxon>
        <taxon>Metazoa</taxon>
        <taxon>Spiralia</taxon>
        <taxon>Lophotrochozoa</taxon>
        <taxon>Platyhelminthes</taxon>
        <taxon>Trematoda</taxon>
        <taxon>Digenea</taxon>
        <taxon>Plagiorchiida</taxon>
        <taxon>Echinostomata</taxon>
        <taxon>Echinostomatoidea</taxon>
        <taxon>Echinostomatidae</taxon>
        <taxon>Echinostoma</taxon>
    </lineage>
</organism>
<evidence type="ECO:0000313" key="7">
    <source>
        <dbReference type="WBParaSite" id="ECPE_0000675601-mRNA-1"/>
    </source>
</evidence>
<reference evidence="5 6" key="2">
    <citation type="submission" date="2018-11" db="EMBL/GenBank/DDBJ databases">
        <authorList>
            <consortium name="Pathogen Informatics"/>
        </authorList>
    </citation>
    <scope>NUCLEOTIDE SEQUENCE [LARGE SCALE GENOMIC DNA]</scope>
    <source>
        <strain evidence="5 6">Egypt</strain>
    </source>
</reference>
<evidence type="ECO:0000256" key="1">
    <source>
        <dbReference type="ARBA" id="ARBA00022441"/>
    </source>
</evidence>
<sequence>MFETSRQGRVTYSSLDSHGGFTSSDLVPHPVIESNGPSRTRFTPNLDGTSVSGASGSSLPHRFSWRSRSQPPFSDAESAYRELASPIFLNTESNQQMASAGTDASSNPSPTARTNATSSCTSVAVDHTTNRNNDSDPPCMDNPGTNIDVSPTGDGVTASQPQADQQDSRPSSGRVGGSGGSASSPHSSATDNTFFTVRFPTRRDLNPSTNLSTAAASSTNQEPEADHDFYRSDPNRPPYRTADHPQKILVGLNDLRQRGQFCDVVLQAGSTRLPAHRNVLASSSQYFYAMFTGPMAEARSPCVQIQGIDENALVQLIDFIYTGGEF</sequence>
<feature type="compositionally biased region" description="Polar residues" evidence="3">
    <location>
        <begin position="1"/>
        <end position="25"/>
    </location>
</feature>
<dbReference type="PROSITE" id="PS50097">
    <property type="entry name" value="BTB"/>
    <property type="match status" value="1"/>
</dbReference>
<dbReference type="OrthoDB" id="6272786at2759"/>
<name>A0A183AIF8_9TREM</name>
<feature type="compositionally biased region" description="Basic and acidic residues" evidence="3">
    <location>
        <begin position="224"/>
        <end position="234"/>
    </location>
</feature>
<evidence type="ECO:0000313" key="6">
    <source>
        <dbReference type="Proteomes" id="UP000272942"/>
    </source>
</evidence>
<evidence type="ECO:0000256" key="2">
    <source>
        <dbReference type="ARBA" id="ARBA00022737"/>
    </source>
</evidence>